<protein>
    <submittedName>
        <fullName evidence="1">Uncharacterized protein</fullName>
    </submittedName>
</protein>
<accession>A0ACC3NDZ8</accession>
<proteinExistence type="predicted"/>
<comment type="caution">
    <text evidence="1">The sequence shown here is derived from an EMBL/GenBank/DDBJ whole genome shotgun (WGS) entry which is preliminary data.</text>
</comment>
<evidence type="ECO:0000313" key="2">
    <source>
        <dbReference type="Proteomes" id="UP001281147"/>
    </source>
</evidence>
<gene>
    <name evidence="1" type="ORF">LTR37_007249</name>
</gene>
<evidence type="ECO:0000313" key="1">
    <source>
        <dbReference type="EMBL" id="KAK3715282.1"/>
    </source>
</evidence>
<dbReference type="Proteomes" id="UP001281147">
    <property type="component" value="Unassembled WGS sequence"/>
</dbReference>
<dbReference type="EMBL" id="JAUTXU010000050">
    <property type="protein sequence ID" value="KAK3715282.1"/>
    <property type="molecule type" value="Genomic_DNA"/>
</dbReference>
<organism evidence="1 2">
    <name type="scientific">Vermiconidia calcicola</name>
    <dbReference type="NCBI Taxonomy" id="1690605"/>
    <lineage>
        <taxon>Eukaryota</taxon>
        <taxon>Fungi</taxon>
        <taxon>Dikarya</taxon>
        <taxon>Ascomycota</taxon>
        <taxon>Pezizomycotina</taxon>
        <taxon>Dothideomycetes</taxon>
        <taxon>Dothideomycetidae</taxon>
        <taxon>Mycosphaerellales</taxon>
        <taxon>Extremaceae</taxon>
        <taxon>Vermiconidia</taxon>
    </lineage>
</organism>
<sequence length="272" mass="30520">MRLWRRLHKSSNQAADAPLEESDGCTARETLPDGATQATLLGLPAELRVAILEYVYADQGPIVLYVGMRNRSTVDIRRDCMAPYAKLWRRNHLALLYICKRIRQEAEGVFYKKVLFVVGSSQYSTNEPTLWMRAILMRPALDSLIRGAIISGMTLRRIQKLLVITTLHDSPDKNNGGQARVADMRWVQSMTGLQHTTVVFTNLMAFPDASVADQGTYNNASVRVIVESVPISTMIHFGQQSAMDDLRNGNSTYSSALIPTRRGTRRVDRHAI</sequence>
<name>A0ACC3NDZ8_9PEZI</name>
<keyword evidence="2" id="KW-1185">Reference proteome</keyword>
<reference evidence="1" key="1">
    <citation type="submission" date="2023-07" db="EMBL/GenBank/DDBJ databases">
        <title>Black Yeasts Isolated from many extreme environments.</title>
        <authorList>
            <person name="Coleine C."/>
            <person name="Stajich J.E."/>
            <person name="Selbmann L."/>
        </authorList>
    </citation>
    <scope>NUCLEOTIDE SEQUENCE</scope>
    <source>
        <strain evidence="1">CCFEE 5714</strain>
    </source>
</reference>